<evidence type="ECO:0000259" key="2">
    <source>
        <dbReference type="Pfam" id="PF07197"/>
    </source>
</evidence>
<name>Q2R3N8_ORYSJ</name>
<evidence type="ECO:0000313" key="3">
    <source>
        <dbReference type="EMBL" id="ABA93860.2"/>
    </source>
</evidence>
<dbReference type="PANTHER" id="PTHR33170">
    <property type="entry name" value="DUF4283 DOMAIN-CONTAINING PROTEIN-RELATED"/>
    <property type="match status" value="1"/>
</dbReference>
<evidence type="ECO:0000256" key="1">
    <source>
        <dbReference type="SAM" id="MobiDB-lite"/>
    </source>
</evidence>
<dbReference type="AlphaFoldDB" id="Q2R3N8"/>
<dbReference type="InterPro" id="IPR010811">
    <property type="entry name" value="DUF1409"/>
</dbReference>
<reference evidence="3" key="3">
    <citation type="submission" date="2006-01" db="EMBL/GenBank/DDBJ databases">
        <authorList>
            <person name="Buell R."/>
        </authorList>
    </citation>
    <scope>NUCLEOTIDE SEQUENCE</scope>
</reference>
<accession>Q2R3N8</accession>
<feature type="compositionally biased region" description="Basic and acidic residues" evidence="1">
    <location>
        <begin position="64"/>
        <end position="77"/>
    </location>
</feature>
<dbReference type="SUPFAM" id="SSF56219">
    <property type="entry name" value="DNase I-like"/>
    <property type="match status" value="1"/>
</dbReference>
<feature type="compositionally biased region" description="Basic and acidic residues" evidence="1">
    <location>
        <begin position="126"/>
        <end position="139"/>
    </location>
</feature>
<dbReference type="PANTHER" id="PTHR33170:SF40">
    <property type="entry name" value="OS04G0557100 PROTEIN"/>
    <property type="match status" value="1"/>
</dbReference>
<feature type="region of interest" description="Disordered" evidence="1">
    <location>
        <begin position="112"/>
        <end position="142"/>
    </location>
</feature>
<dbReference type="EMBL" id="DP000010">
    <property type="protein sequence ID" value="ABA93860.2"/>
    <property type="molecule type" value="Genomic_DNA"/>
</dbReference>
<feature type="region of interest" description="Disordered" evidence="1">
    <location>
        <begin position="894"/>
        <end position="933"/>
    </location>
</feature>
<reference evidence="3" key="1">
    <citation type="journal article" date="2005" name="BMC Biol.">
        <title>The sequence of rice chromosomes 11 and 12, rich in disease resistance genes and recent gene duplications.</title>
        <authorList>
            <consortium name="The rice chromosomes 11 and 12 sequencing consortia"/>
        </authorList>
    </citation>
    <scope>NUCLEOTIDE SEQUENCE [LARGE SCALE GENOMIC DNA]</scope>
</reference>
<organism evidence="3">
    <name type="scientific">Oryza sativa subsp. japonica</name>
    <name type="common">Rice</name>
    <dbReference type="NCBI Taxonomy" id="39947"/>
    <lineage>
        <taxon>Eukaryota</taxon>
        <taxon>Viridiplantae</taxon>
        <taxon>Streptophyta</taxon>
        <taxon>Embryophyta</taxon>
        <taxon>Tracheophyta</taxon>
        <taxon>Spermatophyta</taxon>
        <taxon>Magnoliopsida</taxon>
        <taxon>Liliopsida</taxon>
        <taxon>Poales</taxon>
        <taxon>Poaceae</taxon>
        <taxon>BOP clade</taxon>
        <taxon>Oryzoideae</taxon>
        <taxon>Oryzeae</taxon>
        <taxon>Oryzinae</taxon>
        <taxon>Oryza</taxon>
        <taxon>Oryza sativa</taxon>
    </lineage>
</organism>
<gene>
    <name evidence="3" type="ordered locus">LOC_Os11g31300</name>
</gene>
<protein>
    <recommendedName>
        <fullName evidence="2">DUF1409 domain-containing protein</fullName>
    </recommendedName>
</protein>
<proteinExistence type="predicted"/>
<dbReference type="InterPro" id="IPR036691">
    <property type="entry name" value="Endo/exonu/phosph_ase_sf"/>
</dbReference>
<reference evidence="3" key="2">
    <citation type="submission" date="2005-04" db="EMBL/GenBank/DDBJ databases">
        <authorList>
            <person name="Buell C.R."/>
            <person name="Wing R.A."/>
            <person name="McCombie W.A."/>
            <person name="Ouyang S."/>
        </authorList>
    </citation>
    <scope>NUCLEOTIDE SEQUENCE</scope>
</reference>
<sequence length="1151" mass="129457">MAHHGGGTWGRAEEARWCEEEGFLHERGCEGGEQLRFQPRVGFGQRNRGRFRPLFGHKPPFGHKLREAGGRARRDGLTSRTGRYFGAPVPRGSNQQVGGNMFKRRWDEPALMKEGGSSRGIGEMTQTKEEAKGGGESKKPGQIKVGDVVFPVNSEVKKGKNCVSEFDDDDDDLLEFDEEPRVIRDKKGDDQKGGARVKVCSRCTQKGHGVADCLGFQHIPHQPLQRNKKTTKKALVHVVGGALSVERLVTLLHKLCPTKWKWEPVPHGKDTFVVLFPSKGELQWAINFGGADVKEGGVATGVRAEFEEWFEEEEGFLLPKVLDVVIEDRCFELKFEVEKKGVDENGEEVEFNLEDWDGDEEDDVLEEVYERVEREEMEENEAGVQQEKIVQLANVGEVVVTPKRASERLMGSSGRHSLEKAKSKKAWMNLDPLSDSLNLREIKLSGHKFTWANSLPNPIYEKFDSVLVSAEWEEKNPLVSVHALTRDPSDHTPLLLDTGKGSLKNNQPLFKFELGWLLRENFHQLVHLSNLVAIPSLSHENYKFLSPVGNPDPTEFIIGETNRVPFRLANPNLGHWKNTFISWLSLEKTPPEKSWTTWFKRMSASKRVHWDEIRIGQALDLTIANSAKDEPLMAAASYFWSNTINAFLFNQGPMTPTLVDITMITGLDVTSLANPMSLNTKNQYDFMTKSIGGWSGYVATYMGQGSITPRERVAFLLMWLEKSLLWIKLWPYNQLAVYSRSLGNKEAISFRKNPSRLLISNAKQCISQNSRPLSSRSSFYDGFLKEARIWFLYEDSSLLENLSDFRFEDINHERYQKSREVLLAAISPCILPVGIHQGRNIKTTEFSPPHQSNSNRNIKYAPGLIPNGGGPSPPIIGFHAPRTSTLLQGLIREPADASKKKRTRSSAVDASAPAPKKKAKLKKPMPTDDLPALDPSIEQALDEEEIGEDVDQAADKPPPPPSSPVQQSLSDQTPSAVERHHIEEEEQPAIPTIPALADLFSFEIKDYLDEETEEDTTSKSLAPLSDDVKKTLEDISHRLEASSLDNLVVNCGPIRTRLHEIHALIPDELADVLTLAIYLEQHQFKLEKSQTKISRMSGAQTYIEATIQANRQLVHEEKAKLDQLSEGPIKSIIDRHNLKNATLSWIWNIKC</sequence>
<dbReference type="Pfam" id="PF07197">
    <property type="entry name" value="DUF1409"/>
    <property type="match status" value="1"/>
</dbReference>
<feature type="region of interest" description="Disordered" evidence="1">
    <location>
        <begin position="50"/>
        <end position="99"/>
    </location>
</feature>
<feature type="domain" description="DUF1409" evidence="2">
    <location>
        <begin position="1042"/>
        <end position="1086"/>
    </location>
</feature>
<feature type="region of interest" description="Disordered" evidence="1">
    <location>
        <begin position="947"/>
        <end position="978"/>
    </location>
</feature>